<accession>A0A0A9BW59</accession>
<name>A0A0A9BW59_ARUDO</name>
<dbReference type="EMBL" id="GBRH01234403">
    <property type="protein sequence ID" value="JAD63492.1"/>
    <property type="molecule type" value="Transcribed_RNA"/>
</dbReference>
<reference evidence="1" key="2">
    <citation type="journal article" date="2015" name="Data Brief">
        <title>Shoot transcriptome of the giant reed, Arundo donax.</title>
        <authorList>
            <person name="Barrero R.A."/>
            <person name="Guerrero F.D."/>
            <person name="Moolhuijzen P."/>
            <person name="Goolsby J.A."/>
            <person name="Tidwell J."/>
            <person name="Bellgard S.E."/>
            <person name="Bellgard M.I."/>
        </authorList>
    </citation>
    <scope>NUCLEOTIDE SEQUENCE</scope>
    <source>
        <tissue evidence="1">Shoot tissue taken approximately 20 cm above the soil surface</tissue>
    </source>
</reference>
<organism evidence="1">
    <name type="scientific">Arundo donax</name>
    <name type="common">Giant reed</name>
    <name type="synonym">Donax arundinaceus</name>
    <dbReference type="NCBI Taxonomy" id="35708"/>
    <lineage>
        <taxon>Eukaryota</taxon>
        <taxon>Viridiplantae</taxon>
        <taxon>Streptophyta</taxon>
        <taxon>Embryophyta</taxon>
        <taxon>Tracheophyta</taxon>
        <taxon>Spermatophyta</taxon>
        <taxon>Magnoliopsida</taxon>
        <taxon>Liliopsida</taxon>
        <taxon>Poales</taxon>
        <taxon>Poaceae</taxon>
        <taxon>PACMAD clade</taxon>
        <taxon>Arundinoideae</taxon>
        <taxon>Arundineae</taxon>
        <taxon>Arundo</taxon>
    </lineage>
</organism>
<sequence>MQNSYLAKELRC</sequence>
<proteinExistence type="predicted"/>
<protein>
    <submittedName>
        <fullName evidence="1">Uncharacterized protein</fullName>
    </submittedName>
</protein>
<evidence type="ECO:0000313" key="1">
    <source>
        <dbReference type="EMBL" id="JAD63492.1"/>
    </source>
</evidence>
<reference evidence="1" key="1">
    <citation type="submission" date="2014-09" db="EMBL/GenBank/DDBJ databases">
        <authorList>
            <person name="Magalhaes I.L.F."/>
            <person name="Oliveira U."/>
            <person name="Santos F.R."/>
            <person name="Vidigal T.H.D.A."/>
            <person name="Brescovit A.D."/>
            <person name="Santos A.J."/>
        </authorList>
    </citation>
    <scope>NUCLEOTIDE SEQUENCE</scope>
    <source>
        <tissue evidence="1">Shoot tissue taken approximately 20 cm above the soil surface</tissue>
    </source>
</reference>